<evidence type="ECO:0000313" key="1">
    <source>
        <dbReference type="EMBL" id="APU67994.1"/>
    </source>
</evidence>
<dbReference type="NCBIfam" id="NF047659">
    <property type="entry name" value="THC0290_0291_fam"/>
    <property type="match status" value="1"/>
</dbReference>
<dbReference type="Proteomes" id="UP000186230">
    <property type="component" value="Chromosome"/>
</dbReference>
<dbReference type="STRING" id="1229726.GRFL_1270"/>
<protein>
    <submittedName>
        <fullName evidence="1">Uncharacterized protein</fullName>
    </submittedName>
</protein>
<sequence length="258" mass="29202">MIQTRVVFVILLALFFCPKNSFSQIGVGQEVGILAGPAGFFTDYGERWNVKNNLENGGFGVGLVYYINFAYRPKCSCKADESWFSRYFKVRSEIDYFQSRLEHFGPVAEADSEGGRQLRAMHGKTQIIQFGGSLEYHPLGIREFRDFATLFAPYIGVGVHAVHFNPSAYSDLGDFDSPKVLFSTFEGGLNLERGTTFAIIGNAGVRYRIGRNSDLMIEGKLQYYNSDYIDGLDVQGPQNKFNDFVMWVNMGYIFYLNF</sequence>
<dbReference type="RefSeq" id="WP_083643813.1">
    <property type="nucleotide sequence ID" value="NZ_AMRU01000002.1"/>
</dbReference>
<keyword evidence="2" id="KW-1185">Reference proteome</keyword>
<dbReference type="AlphaFoldDB" id="A0A1L7I471"/>
<evidence type="ECO:0000313" key="2">
    <source>
        <dbReference type="Proteomes" id="UP000186230"/>
    </source>
</evidence>
<dbReference type="KEGG" id="gfl:GRFL_1270"/>
<name>A0A1L7I471_9FLAO</name>
<dbReference type="EMBL" id="CP016359">
    <property type="protein sequence ID" value="APU67994.1"/>
    <property type="molecule type" value="Genomic_DNA"/>
</dbReference>
<proteinExistence type="predicted"/>
<dbReference type="SUPFAM" id="SSF56925">
    <property type="entry name" value="OMPA-like"/>
    <property type="match status" value="1"/>
</dbReference>
<accession>A0A1L7I471</accession>
<reference evidence="1 2" key="1">
    <citation type="submission" date="2016-07" db="EMBL/GenBank/DDBJ databases">
        <title>Multi-omics approach to identify versatile polysaccharide utilization systems of a marine flavobacterium Gramella flava.</title>
        <authorList>
            <person name="Tang K."/>
        </authorList>
    </citation>
    <scope>NUCLEOTIDE SEQUENCE [LARGE SCALE GENOMIC DNA]</scope>
    <source>
        <strain evidence="1 2">JLT2011</strain>
    </source>
</reference>
<dbReference type="Gene3D" id="2.40.160.20">
    <property type="match status" value="1"/>
</dbReference>
<dbReference type="OrthoDB" id="1142271at2"/>
<dbReference type="InterPro" id="IPR011250">
    <property type="entry name" value="OMP/PagP_B-barrel"/>
</dbReference>
<gene>
    <name evidence="1" type="ORF">GRFL_1270</name>
</gene>
<organism evidence="1 2">
    <name type="scientific">Christiangramia flava JLT2011</name>
    <dbReference type="NCBI Taxonomy" id="1229726"/>
    <lineage>
        <taxon>Bacteria</taxon>
        <taxon>Pseudomonadati</taxon>
        <taxon>Bacteroidota</taxon>
        <taxon>Flavobacteriia</taxon>
        <taxon>Flavobacteriales</taxon>
        <taxon>Flavobacteriaceae</taxon>
        <taxon>Christiangramia</taxon>
    </lineage>
</organism>